<feature type="transmembrane region" description="Helical" evidence="1">
    <location>
        <begin position="98"/>
        <end position="119"/>
    </location>
</feature>
<evidence type="ECO:0000313" key="2">
    <source>
        <dbReference type="EMBL" id="CAF1016560.1"/>
    </source>
</evidence>
<dbReference type="SUPFAM" id="SSF81321">
    <property type="entry name" value="Family A G protein-coupled receptor-like"/>
    <property type="match status" value="1"/>
</dbReference>
<keyword evidence="1" id="KW-1133">Transmembrane helix</keyword>
<feature type="transmembrane region" description="Helical" evidence="1">
    <location>
        <begin position="197"/>
        <end position="216"/>
    </location>
</feature>
<evidence type="ECO:0000313" key="4">
    <source>
        <dbReference type="Proteomes" id="UP000663828"/>
    </source>
</evidence>
<comment type="caution">
    <text evidence="3">The sequence shown here is derived from an EMBL/GenBank/DDBJ whole genome shotgun (WGS) entry which is preliminary data.</text>
</comment>
<feature type="transmembrane region" description="Helical" evidence="1">
    <location>
        <begin position="140"/>
        <end position="163"/>
    </location>
</feature>
<accession>A0A814YQG0</accession>
<organism evidence="3 5">
    <name type="scientific">Adineta ricciae</name>
    <name type="common">Rotifer</name>
    <dbReference type="NCBI Taxonomy" id="249248"/>
    <lineage>
        <taxon>Eukaryota</taxon>
        <taxon>Metazoa</taxon>
        <taxon>Spiralia</taxon>
        <taxon>Gnathifera</taxon>
        <taxon>Rotifera</taxon>
        <taxon>Eurotatoria</taxon>
        <taxon>Bdelloidea</taxon>
        <taxon>Adinetida</taxon>
        <taxon>Adinetidae</taxon>
        <taxon>Adineta</taxon>
    </lineage>
</organism>
<dbReference type="Proteomes" id="UP000663828">
    <property type="component" value="Unassembled WGS sequence"/>
</dbReference>
<evidence type="ECO:0000313" key="3">
    <source>
        <dbReference type="EMBL" id="CAF1233533.1"/>
    </source>
</evidence>
<sequence length="327" mass="38346">MASAESNVTGFITSYETAFTRKIKLGFFIAVTPFAIICDIILIYYLVFDRTIRNILHYHSILALLLVCLALETIEVPRIMNYLRIGIVTLQTDLHCLLWQWLDYILGGLINVCMLWFSLERHLFIFYSSIFNTFKRRVAFHYSPLIIIFVCVSLYYSIAFFIYPCKRQYDFTQPLCGLPCYTSQASISLYDLFAHNWIPLLCTPLLDSTLIVRVACRRNIGQQTRWKRHRKMIIQVLVISNLFVIIQTPYVLIAFIQILGNVPDFALYVQVVYFYYCLWLFALVLPFACLSCLPEVKNKIRTNFMRCIERNNEIVPLPFSQTRGRTY</sequence>
<protein>
    <recommendedName>
        <fullName evidence="6">G-protein coupled receptors family 1 profile domain-containing protein</fullName>
    </recommendedName>
</protein>
<reference evidence="3" key="1">
    <citation type="submission" date="2021-02" db="EMBL/GenBank/DDBJ databases">
        <authorList>
            <person name="Nowell W R."/>
        </authorList>
    </citation>
    <scope>NUCLEOTIDE SEQUENCE</scope>
</reference>
<dbReference type="EMBL" id="CAJNOJ010000168">
    <property type="protein sequence ID" value="CAF1233533.1"/>
    <property type="molecule type" value="Genomic_DNA"/>
</dbReference>
<dbReference type="Proteomes" id="UP000663852">
    <property type="component" value="Unassembled WGS sequence"/>
</dbReference>
<evidence type="ECO:0000256" key="1">
    <source>
        <dbReference type="SAM" id="Phobius"/>
    </source>
</evidence>
<feature type="transmembrane region" description="Helical" evidence="1">
    <location>
        <begin position="236"/>
        <end position="260"/>
    </location>
</feature>
<feature type="transmembrane region" description="Helical" evidence="1">
    <location>
        <begin position="272"/>
        <end position="293"/>
    </location>
</feature>
<keyword evidence="4" id="KW-1185">Reference proteome</keyword>
<gene>
    <name evidence="3" type="ORF">EDS130_LOCUS27063</name>
    <name evidence="2" type="ORF">XAT740_LOCUS14006</name>
</gene>
<evidence type="ECO:0000313" key="5">
    <source>
        <dbReference type="Proteomes" id="UP000663852"/>
    </source>
</evidence>
<keyword evidence="1" id="KW-0472">Membrane</keyword>
<feature type="transmembrane region" description="Helical" evidence="1">
    <location>
        <begin position="55"/>
        <end position="74"/>
    </location>
</feature>
<proteinExistence type="predicted"/>
<feature type="transmembrane region" description="Helical" evidence="1">
    <location>
        <begin position="25"/>
        <end position="48"/>
    </location>
</feature>
<dbReference type="Gene3D" id="1.20.1070.10">
    <property type="entry name" value="Rhodopsin 7-helix transmembrane proteins"/>
    <property type="match status" value="1"/>
</dbReference>
<keyword evidence="1" id="KW-0812">Transmembrane</keyword>
<dbReference type="AlphaFoldDB" id="A0A814YQG0"/>
<evidence type="ECO:0008006" key="6">
    <source>
        <dbReference type="Google" id="ProtNLM"/>
    </source>
</evidence>
<dbReference type="EMBL" id="CAJNOR010000829">
    <property type="protein sequence ID" value="CAF1016560.1"/>
    <property type="molecule type" value="Genomic_DNA"/>
</dbReference>
<name>A0A814YQG0_ADIRI</name>